<dbReference type="SUPFAM" id="SSF55174">
    <property type="entry name" value="Alpha-L RNA-binding motif"/>
    <property type="match status" value="1"/>
</dbReference>
<dbReference type="InterPro" id="IPR040591">
    <property type="entry name" value="RqcP2_RBD"/>
</dbReference>
<dbReference type="InterPro" id="IPR002942">
    <property type="entry name" value="S4_RNA-bd"/>
</dbReference>
<dbReference type="GO" id="GO:0003723">
    <property type="term" value="F:RNA binding"/>
    <property type="evidence" value="ECO:0007669"/>
    <property type="project" value="UniProtKB-KW"/>
</dbReference>
<dbReference type="AlphaFoldDB" id="A0A4Y6UU23"/>
<dbReference type="PANTHER" id="PTHR13633">
    <property type="entry name" value="MITOCHONDRIAL TRANSCRIPTION RESCUE FACTOR 1"/>
    <property type="match status" value="1"/>
</dbReference>
<gene>
    <name evidence="3" type="ORF">FFV09_02740</name>
</gene>
<name>A0A4Y6UU23_SACBS</name>
<dbReference type="PANTHER" id="PTHR13633:SF3">
    <property type="entry name" value="MITOCHONDRIAL TRANSCRIPTION RESCUE FACTOR 1"/>
    <property type="match status" value="1"/>
</dbReference>
<keyword evidence="4" id="KW-1185">Reference proteome</keyword>
<dbReference type="OrthoDB" id="9812787at2"/>
<dbReference type="Gene3D" id="3.30.1370.160">
    <property type="match status" value="1"/>
</dbReference>
<protein>
    <submittedName>
        <fullName evidence="3">RNA-binding protein</fullName>
    </submittedName>
</protein>
<sequence>MSKNMYEHIHPDEREFVDRASEWLEGAARYHETKLTDFLDPRQLQILTMLANREPDVDFRLDGGSEAAERRRAVIAPDYRDLQEEDTKLAVLSITPSDTKFMELGHGDYMGSVLGLGMKRSKVGDIHPREDGCHIVVAAEIADFLNLELRQVHRVNVFTEVLPIASLLAAESELAELELTVASPRLDGIASDVYRMSRAKILAPIKAGRCRVNWKVEEDPSKMLREGDTVSLQGFGRFRVLEVGDLTKKGRYRVRIGKFV</sequence>
<dbReference type="EMBL" id="CP041217">
    <property type="protein sequence ID" value="QDH19876.1"/>
    <property type="molecule type" value="Genomic_DNA"/>
</dbReference>
<reference evidence="3 4" key="1">
    <citation type="submission" date="2019-06" db="EMBL/GenBank/DDBJ databases">
        <title>Saccharibacillus brassicae sp. nov., an endophytic bacterium isolated from Chinese cabbage seeds (Brassica pekinensis).</title>
        <authorList>
            <person name="Jiang L."/>
            <person name="Lee J."/>
            <person name="Kim S.W."/>
        </authorList>
    </citation>
    <scope>NUCLEOTIDE SEQUENCE [LARGE SCALE GENOMIC DNA]</scope>
    <source>
        <strain evidence="4">KCTC 43072 / ATSA2</strain>
    </source>
</reference>
<evidence type="ECO:0000256" key="1">
    <source>
        <dbReference type="PROSITE-ProRule" id="PRU00182"/>
    </source>
</evidence>
<dbReference type="SMART" id="SM00363">
    <property type="entry name" value="S4"/>
    <property type="match status" value="1"/>
</dbReference>
<evidence type="ECO:0000313" key="4">
    <source>
        <dbReference type="Proteomes" id="UP000316968"/>
    </source>
</evidence>
<dbReference type="CDD" id="cd00165">
    <property type="entry name" value="S4"/>
    <property type="match status" value="1"/>
</dbReference>
<feature type="domain" description="RNA-binding S4" evidence="2">
    <location>
        <begin position="184"/>
        <end position="245"/>
    </location>
</feature>
<evidence type="ECO:0000313" key="3">
    <source>
        <dbReference type="EMBL" id="QDH19876.1"/>
    </source>
</evidence>
<dbReference type="InterPro" id="IPR036986">
    <property type="entry name" value="S4_RNA-bd_sf"/>
</dbReference>
<accession>A0A4Y6UU23</accession>
<evidence type="ECO:0000259" key="2">
    <source>
        <dbReference type="SMART" id="SM00363"/>
    </source>
</evidence>
<dbReference type="PROSITE" id="PS50889">
    <property type="entry name" value="S4"/>
    <property type="match status" value="1"/>
</dbReference>
<keyword evidence="1" id="KW-0694">RNA-binding</keyword>
<dbReference type="Proteomes" id="UP000316968">
    <property type="component" value="Chromosome"/>
</dbReference>
<dbReference type="RefSeq" id="WP_141446263.1">
    <property type="nucleotide sequence ID" value="NZ_CBCSAZ010000001.1"/>
</dbReference>
<organism evidence="3 4">
    <name type="scientific">Saccharibacillus brassicae</name>
    <dbReference type="NCBI Taxonomy" id="2583377"/>
    <lineage>
        <taxon>Bacteria</taxon>
        <taxon>Bacillati</taxon>
        <taxon>Bacillota</taxon>
        <taxon>Bacilli</taxon>
        <taxon>Bacillales</taxon>
        <taxon>Paenibacillaceae</taxon>
        <taxon>Saccharibacillus</taxon>
    </lineage>
</organism>
<proteinExistence type="predicted"/>
<dbReference type="KEGG" id="saca:FFV09_02740"/>
<dbReference type="InterPro" id="IPR012677">
    <property type="entry name" value="Nucleotide-bd_a/b_plait_sf"/>
</dbReference>
<dbReference type="Gene3D" id="3.10.290.10">
    <property type="entry name" value="RNA-binding S4 domain"/>
    <property type="match status" value="1"/>
</dbReference>
<dbReference type="Pfam" id="PF17774">
    <property type="entry name" value="YlmH_RBD"/>
    <property type="match status" value="1"/>
</dbReference>
<dbReference type="Gene3D" id="3.30.70.330">
    <property type="match status" value="1"/>
</dbReference>